<dbReference type="STRING" id="7234.B4GZS3"/>
<dbReference type="Proteomes" id="UP000008744">
    <property type="component" value="Unassembled WGS sequence"/>
</dbReference>
<dbReference type="AlphaFoldDB" id="B4GZS3"/>
<dbReference type="OMA" id="FIRYENW"/>
<feature type="chain" id="PRO_5002807759" evidence="2">
    <location>
        <begin position="24"/>
        <end position="173"/>
    </location>
</feature>
<organism evidence="4">
    <name type="scientific">Drosophila persimilis</name>
    <name type="common">Fruit fly</name>
    <dbReference type="NCBI Taxonomy" id="7234"/>
    <lineage>
        <taxon>Eukaryota</taxon>
        <taxon>Metazoa</taxon>
        <taxon>Ecdysozoa</taxon>
        <taxon>Arthropoda</taxon>
        <taxon>Hexapoda</taxon>
        <taxon>Insecta</taxon>
        <taxon>Pterygota</taxon>
        <taxon>Neoptera</taxon>
        <taxon>Endopterygota</taxon>
        <taxon>Diptera</taxon>
        <taxon>Brachycera</taxon>
        <taxon>Muscomorpha</taxon>
        <taxon>Ephydroidea</taxon>
        <taxon>Drosophilidae</taxon>
        <taxon>Drosophila</taxon>
        <taxon>Sophophora</taxon>
    </lineage>
</organism>
<feature type="compositionally biased region" description="Basic and acidic residues" evidence="1">
    <location>
        <begin position="154"/>
        <end position="173"/>
    </location>
</feature>
<dbReference type="InterPro" id="IPR006616">
    <property type="entry name" value="DM9_repeat"/>
</dbReference>
<evidence type="ECO:0000256" key="2">
    <source>
        <dbReference type="SAM" id="SignalP"/>
    </source>
</evidence>
<dbReference type="EMBL" id="CH479199">
    <property type="protein sequence ID" value="EDW29500.1"/>
    <property type="molecule type" value="Genomic_DNA"/>
</dbReference>
<sequence length="173" mass="19459">MYSAKKSAVLALMLVQLVGLIQGGSYSYEDTWVYMYSNTDFPDNAVLGGLDSEGYYNYVGRVVHSSNILPARVVPELNKASYNTDTIGSQTKAYEVLVSNDTVRYHWQHSFDGFLEKSAVSVGTNASDDRVYICRLRTDEGLLRGHPLTGQARLHREDRRDATEDVRQVRDPD</sequence>
<dbReference type="PANTHER" id="PTHR31649:SF10">
    <property type="entry name" value="IP19903P-RELATED"/>
    <property type="match status" value="1"/>
</dbReference>
<dbReference type="PANTHER" id="PTHR31649">
    <property type="entry name" value="AGAP009604-PA"/>
    <property type="match status" value="1"/>
</dbReference>
<keyword evidence="2" id="KW-0732">Signal</keyword>
<proteinExistence type="predicted"/>
<evidence type="ECO:0000313" key="3">
    <source>
        <dbReference type="EMBL" id="EDW29500.1"/>
    </source>
</evidence>
<dbReference type="eggNOG" id="ENOG502TCH8">
    <property type="taxonomic scope" value="Eukaryota"/>
</dbReference>
<dbReference type="HOGENOM" id="CLU_112596_0_0_1"/>
<reference evidence="3 4" key="1">
    <citation type="journal article" date="2007" name="Nature">
        <title>Evolution of genes and genomes on the Drosophila phylogeny.</title>
        <authorList>
            <consortium name="Drosophila 12 Genomes Consortium"/>
            <person name="Clark A.G."/>
            <person name="Eisen M.B."/>
            <person name="Smith D.R."/>
            <person name="Bergman C.M."/>
            <person name="Oliver B."/>
            <person name="Markow T.A."/>
            <person name="Kaufman T.C."/>
            <person name="Kellis M."/>
            <person name="Gelbart W."/>
            <person name="Iyer V.N."/>
            <person name="Pollard D.A."/>
            <person name="Sackton T.B."/>
            <person name="Larracuente A.M."/>
            <person name="Singh N.D."/>
            <person name="Abad J.P."/>
            <person name="Abt D.N."/>
            <person name="Adryan B."/>
            <person name="Aguade M."/>
            <person name="Akashi H."/>
            <person name="Anderson W.W."/>
            <person name="Aquadro C.F."/>
            <person name="Ardell D.H."/>
            <person name="Arguello R."/>
            <person name="Artieri C.G."/>
            <person name="Barbash D.A."/>
            <person name="Barker D."/>
            <person name="Barsanti P."/>
            <person name="Batterham P."/>
            <person name="Batzoglou S."/>
            <person name="Begun D."/>
            <person name="Bhutkar A."/>
            <person name="Blanco E."/>
            <person name="Bosak S.A."/>
            <person name="Bradley R.K."/>
            <person name="Brand A.D."/>
            <person name="Brent M.R."/>
            <person name="Brooks A.N."/>
            <person name="Brown R.H."/>
            <person name="Butlin R.K."/>
            <person name="Caggese C."/>
            <person name="Calvi B.R."/>
            <person name="Bernardo de Carvalho A."/>
            <person name="Caspi A."/>
            <person name="Castrezana S."/>
            <person name="Celniker S.E."/>
            <person name="Chang J.L."/>
            <person name="Chapple C."/>
            <person name="Chatterji S."/>
            <person name="Chinwalla A."/>
            <person name="Civetta A."/>
            <person name="Clifton S.W."/>
            <person name="Comeron J.M."/>
            <person name="Costello J.C."/>
            <person name="Coyne J.A."/>
            <person name="Daub J."/>
            <person name="David R.G."/>
            <person name="Delcher A.L."/>
            <person name="Delehaunty K."/>
            <person name="Do C.B."/>
            <person name="Ebling H."/>
            <person name="Edwards K."/>
            <person name="Eickbush T."/>
            <person name="Evans J.D."/>
            <person name="Filipski A."/>
            <person name="Findeiss S."/>
            <person name="Freyhult E."/>
            <person name="Fulton L."/>
            <person name="Fulton R."/>
            <person name="Garcia A.C."/>
            <person name="Gardiner A."/>
            <person name="Garfield D.A."/>
            <person name="Garvin B.E."/>
            <person name="Gibson G."/>
            <person name="Gilbert D."/>
            <person name="Gnerre S."/>
            <person name="Godfrey J."/>
            <person name="Good R."/>
            <person name="Gotea V."/>
            <person name="Gravely B."/>
            <person name="Greenberg A.J."/>
            <person name="Griffiths-Jones S."/>
            <person name="Gross S."/>
            <person name="Guigo R."/>
            <person name="Gustafson E.A."/>
            <person name="Haerty W."/>
            <person name="Hahn M.W."/>
            <person name="Halligan D.L."/>
            <person name="Halpern A.L."/>
            <person name="Halter G.M."/>
            <person name="Han M.V."/>
            <person name="Heger A."/>
            <person name="Hillier L."/>
            <person name="Hinrichs A.S."/>
            <person name="Holmes I."/>
            <person name="Hoskins R.A."/>
            <person name="Hubisz M.J."/>
            <person name="Hultmark D."/>
            <person name="Huntley M.A."/>
            <person name="Jaffe D.B."/>
            <person name="Jagadeeshan S."/>
            <person name="Jeck W.R."/>
            <person name="Johnson J."/>
            <person name="Jones C.D."/>
            <person name="Jordan W.C."/>
            <person name="Karpen G.H."/>
            <person name="Kataoka E."/>
            <person name="Keightley P.D."/>
            <person name="Kheradpour P."/>
            <person name="Kirkness E.F."/>
            <person name="Koerich L.B."/>
            <person name="Kristiansen K."/>
            <person name="Kudrna D."/>
            <person name="Kulathinal R.J."/>
            <person name="Kumar S."/>
            <person name="Kwok R."/>
            <person name="Lander E."/>
            <person name="Langley C.H."/>
            <person name="Lapoint R."/>
            <person name="Lazzaro B.P."/>
            <person name="Lee S.J."/>
            <person name="Levesque L."/>
            <person name="Li R."/>
            <person name="Lin C.F."/>
            <person name="Lin M.F."/>
            <person name="Lindblad-Toh K."/>
            <person name="Llopart A."/>
            <person name="Long M."/>
            <person name="Low L."/>
            <person name="Lozovsky E."/>
            <person name="Lu J."/>
            <person name="Luo M."/>
            <person name="Machado C.A."/>
            <person name="Makalowski W."/>
            <person name="Marzo M."/>
            <person name="Matsuda M."/>
            <person name="Matzkin L."/>
            <person name="McAllister B."/>
            <person name="McBride C.S."/>
            <person name="McKernan B."/>
            <person name="McKernan K."/>
            <person name="Mendez-Lago M."/>
            <person name="Minx P."/>
            <person name="Mollenhauer M.U."/>
            <person name="Montooth K."/>
            <person name="Mount S.M."/>
            <person name="Mu X."/>
            <person name="Myers E."/>
            <person name="Negre B."/>
            <person name="Newfeld S."/>
            <person name="Nielsen R."/>
            <person name="Noor M.A."/>
            <person name="O'Grady P."/>
            <person name="Pachter L."/>
            <person name="Papaceit M."/>
            <person name="Parisi M.J."/>
            <person name="Parisi M."/>
            <person name="Parts L."/>
            <person name="Pedersen J.S."/>
            <person name="Pesole G."/>
            <person name="Phillippy A.M."/>
            <person name="Ponting C.P."/>
            <person name="Pop M."/>
            <person name="Porcelli D."/>
            <person name="Powell J.R."/>
            <person name="Prohaska S."/>
            <person name="Pruitt K."/>
            <person name="Puig M."/>
            <person name="Quesneville H."/>
            <person name="Ram K.R."/>
            <person name="Rand D."/>
            <person name="Rasmussen M.D."/>
            <person name="Reed L.K."/>
            <person name="Reenan R."/>
            <person name="Reily A."/>
            <person name="Remington K.A."/>
            <person name="Rieger T.T."/>
            <person name="Ritchie M.G."/>
            <person name="Robin C."/>
            <person name="Rogers Y.H."/>
            <person name="Rohde C."/>
            <person name="Rozas J."/>
            <person name="Rubenfield M.J."/>
            <person name="Ruiz A."/>
            <person name="Russo S."/>
            <person name="Salzberg S.L."/>
            <person name="Sanchez-Gracia A."/>
            <person name="Saranga D.J."/>
            <person name="Sato H."/>
            <person name="Schaeffer S.W."/>
            <person name="Schatz M.C."/>
            <person name="Schlenke T."/>
            <person name="Schwartz R."/>
            <person name="Segarra C."/>
            <person name="Singh R.S."/>
            <person name="Sirot L."/>
            <person name="Sirota M."/>
            <person name="Sisneros N.B."/>
            <person name="Smith C.D."/>
            <person name="Smith T.F."/>
            <person name="Spieth J."/>
            <person name="Stage D.E."/>
            <person name="Stark A."/>
            <person name="Stephan W."/>
            <person name="Strausberg R.L."/>
            <person name="Strempel S."/>
            <person name="Sturgill D."/>
            <person name="Sutton G."/>
            <person name="Sutton G.G."/>
            <person name="Tao W."/>
            <person name="Teichmann S."/>
            <person name="Tobari Y.N."/>
            <person name="Tomimura Y."/>
            <person name="Tsolas J.M."/>
            <person name="Valente V.L."/>
            <person name="Venter E."/>
            <person name="Venter J.C."/>
            <person name="Vicario S."/>
            <person name="Vieira F.G."/>
            <person name="Vilella A.J."/>
            <person name="Villasante A."/>
            <person name="Walenz B."/>
            <person name="Wang J."/>
            <person name="Wasserman M."/>
            <person name="Watts T."/>
            <person name="Wilson D."/>
            <person name="Wilson R.K."/>
            <person name="Wing R.A."/>
            <person name="Wolfner M.F."/>
            <person name="Wong A."/>
            <person name="Wong G.K."/>
            <person name="Wu C.I."/>
            <person name="Wu G."/>
            <person name="Yamamoto D."/>
            <person name="Yang H.P."/>
            <person name="Yang S.P."/>
            <person name="Yorke J.A."/>
            <person name="Yoshida K."/>
            <person name="Zdobnov E."/>
            <person name="Zhang P."/>
            <person name="Zhang Y."/>
            <person name="Zimin A.V."/>
            <person name="Baldwin J."/>
            <person name="Abdouelleil A."/>
            <person name="Abdulkadir J."/>
            <person name="Abebe A."/>
            <person name="Abera B."/>
            <person name="Abreu J."/>
            <person name="Acer S.C."/>
            <person name="Aftuck L."/>
            <person name="Alexander A."/>
            <person name="An P."/>
            <person name="Anderson E."/>
            <person name="Anderson S."/>
            <person name="Arachi H."/>
            <person name="Azer M."/>
            <person name="Bachantsang P."/>
            <person name="Barry A."/>
            <person name="Bayul T."/>
            <person name="Berlin A."/>
            <person name="Bessette D."/>
            <person name="Bloom T."/>
            <person name="Blye J."/>
            <person name="Boguslavskiy L."/>
            <person name="Bonnet C."/>
            <person name="Boukhgalter B."/>
            <person name="Bourzgui I."/>
            <person name="Brown A."/>
            <person name="Cahill P."/>
            <person name="Channer S."/>
            <person name="Cheshatsang Y."/>
            <person name="Chuda L."/>
            <person name="Citroen M."/>
            <person name="Collymore A."/>
            <person name="Cooke P."/>
            <person name="Costello M."/>
            <person name="D'Aco K."/>
            <person name="Daza R."/>
            <person name="De Haan G."/>
            <person name="DeGray S."/>
            <person name="DeMaso C."/>
            <person name="Dhargay N."/>
            <person name="Dooley K."/>
            <person name="Dooley E."/>
            <person name="Doricent M."/>
            <person name="Dorje P."/>
            <person name="Dorjee K."/>
            <person name="Dupes A."/>
            <person name="Elong R."/>
            <person name="Falk J."/>
            <person name="Farina A."/>
            <person name="Faro S."/>
            <person name="Ferguson D."/>
            <person name="Fisher S."/>
            <person name="Foley C.D."/>
            <person name="Franke A."/>
            <person name="Friedrich D."/>
            <person name="Gadbois L."/>
            <person name="Gearin G."/>
            <person name="Gearin C.R."/>
            <person name="Giannoukos G."/>
            <person name="Goode T."/>
            <person name="Graham J."/>
            <person name="Grandbois E."/>
            <person name="Grewal S."/>
            <person name="Gyaltsen K."/>
            <person name="Hafez N."/>
            <person name="Hagos B."/>
            <person name="Hall J."/>
            <person name="Henson C."/>
            <person name="Hollinger A."/>
            <person name="Honan T."/>
            <person name="Huard M.D."/>
            <person name="Hughes L."/>
            <person name="Hurhula B."/>
            <person name="Husby M.E."/>
            <person name="Kamat A."/>
            <person name="Kanga B."/>
            <person name="Kashin S."/>
            <person name="Khazanovich D."/>
            <person name="Kisner P."/>
            <person name="Lance K."/>
            <person name="Lara M."/>
            <person name="Lee W."/>
            <person name="Lennon N."/>
            <person name="Letendre F."/>
            <person name="LeVine R."/>
            <person name="Lipovsky A."/>
            <person name="Liu X."/>
            <person name="Liu J."/>
            <person name="Liu S."/>
            <person name="Lokyitsang T."/>
            <person name="Lokyitsang Y."/>
            <person name="Lubonja R."/>
            <person name="Lui A."/>
            <person name="MacDonald P."/>
            <person name="Magnisalis V."/>
            <person name="Maru K."/>
            <person name="Matthews C."/>
            <person name="McCusker W."/>
            <person name="McDonough S."/>
            <person name="Mehta T."/>
            <person name="Meldrim J."/>
            <person name="Meneus L."/>
            <person name="Mihai O."/>
            <person name="Mihalev A."/>
            <person name="Mihova T."/>
            <person name="Mittelman R."/>
            <person name="Mlenga V."/>
            <person name="Montmayeur A."/>
            <person name="Mulrain L."/>
            <person name="Navidi A."/>
            <person name="Naylor J."/>
            <person name="Negash T."/>
            <person name="Nguyen T."/>
            <person name="Nguyen N."/>
            <person name="Nicol R."/>
            <person name="Norbu C."/>
            <person name="Norbu N."/>
            <person name="Novod N."/>
            <person name="O'Neill B."/>
            <person name="Osman S."/>
            <person name="Markiewicz E."/>
            <person name="Oyono O.L."/>
            <person name="Patti C."/>
            <person name="Phunkhang P."/>
            <person name="Pierre F."/>
            <person name="Priest M."/>
            <person name="Raghuraman S."/>
            <person name="Rege F."/>
            <person name="Reyes R."/>
            <person name="Rise C."/>
            <person name="Rogov P."/>
            <person name="Ross K."/>
            <person name="Ryan E."/>
            <person name="Settipalli S."/>
            <person name="Shea T."/>
            <person name="Sherpa N."/>
            <person name="Shi L."/>
            <person name="Shih D."/>
            <person name="Sparrow T."/>
            <person name="Spaulding J."/>
            <person name="Stalker J."/>
            <person name="Stange-Thomann N."/>
            <person name="Stavropoulos S."/>
            <person name="Stone C."/>
            <person name="Strader C."/>
            <person name="Tesfaye S."/>
            <person name="Thomson T."/>
            <person name="Thoulutsang Y."/>
            <person name="Thoulutsang D."/>
            <person name="Topham K."/>
            <person name="Topping I."/>
            <person name="Tsamla T."/>
            <person name="Vassiliev H."/>
            <person name="Vo A."/>
            <person name="Wangchuk T."/>
            <person name="Wangdi T."/>
            <person name="Weiand M."/>
            <person name="Wilkinson J."/>
            <person name="Wilson A."/>
            <person name="Yadav S."/>
            <person name="Young G."/>
            <person name="Yu Q."/>
            <person name="Zembek L."/>
            <person name="Zhong D."/>
            <person name="Zimmer A."/>
            <person name="Zwirko Z."/>
            <person name="Jaffe D.B."/>
            <person name="Alvarez P."/>
            <person name="Brockman W."/>
            <person name="Butler J."/>
            <person name="Chin C."/>
            <person name="Gnerre S."/>
            <person name="Grabherr M."/>
            <person name="Kleber M."/>
            <person name="Mauceli E."/>
            <person name="MacCallum I."/>
        </authorList>
    </citation>
    <scope>NUCLEOTIDE SEQUENCE [LARGE SCALE GENOMIC DNA]</scope>
    <source>
        <strain evidence="4">MSH-3 / Tucson 14011-0111.49</strain>
    </source>
</reference>
<evidence type="ECO:0000313" key="4">
    <source>
        <dbReference type="Proteomes" id="UP000008744"/>
    </source>
</evidence>
<gene>
    <name evidence="3" type="primary">Dper\GL22738</name>
    <name evidence="3" type="ORF">Dper_GL22738</name>
</gene>
<feature type="region of interest" description="Disordered" evidence="1">
    <location>
        <begin position="153"/>
        <end position="173"/>
    </location>
</feature>
<dbReference type="OrthoDB" id="2142040at2759"/>
<dbReference type="Pfam" id="PF11901">
    <property type="entry name" value="DM9"/>
    <property type="match status" value="1"/>
</dbReference>
<evidence type="ECO:0000256" key="1">
    <source>
        <dbReference type="SAM" id="MobiDB-lite"/>
    </source>
</evidence>
<protein>
    <submittedName>
        <fullName evidence="3">GL22738</fullName>
    </submittedName>
</protein>
<name>B4GZS3_DROPE</name>
<dbReference type="KEGG" id="dpe:6598915"/>
<keyword evidence="4" id="KW-1185">Reference proteome</keyword>
<dbReference type="PhylomeDB" id="B4GZS3"/>
<dbReference type="SMART" id="SM00696">
    <property type="entry name" value="DM9"/>
    <property type="match status" value="2"/>
</dbReference>
<feature type="signal peptide" evidence="2">
    <location>
        <begin position="1"/>
        <end position="23"/>
    </location>
</feature>
<accession>B4GZS3</accession>